<dbReference type="EMBL" id="BAAARJ010000002">
    <property type="protein sequence ID" value="GAA2595238.1"/>
    <property type="molecule type" value="Genomic_DNA"/>
</dbReference>
<evidence type="ECO:0000256" key="1">
    <source>
        <dbReference type="SAM" id="MobiDB-lite"/>
    </source>
</evidence>
<sequence length="89" mass="9797">MELERVRATVLRGTFQVYELAALMAAVRYVTKSAPPEIPPESLQQLSDLLDDYDRQVRALPATHAASAPRDGRQDPSTQHTPDSPSTHG</sequence>
<organism evidence="2 3">
    <name type="scientific">Streptomyces axinellae</name>
    <dbReference type="NCBI Taxonomy" id="552788"/>
    <lineage>
        <taxon>Bacteria</taxon>
        <taxon>Bacillati</taxon>
        <taxon>Actinomycetota</taxon>
        <taxon>Actinomycetes</taxon>
        <taxon>Kitasatosporales</taxon>
        <taxon>Streptomycetaceae</taxon>
        <taxon>Streptomyces</taxon>
    </lineage>
</organism>
<feature type="compositionally biased region" description="Polar residues" evidence="1">
    <location>
        <begin position="75"/>
        <end position="89"/>
    </location>
</feature>
<evidence type="ECO:0000313" key="2">
    <source>
        <dbReference type="EMBL" id="GAA2595238.1"/>
    </source>
</evidence>
<protein>
    <submittedName>
        <fullName evidence="2">Uncharacterized protein</fullName>
    </submittedName>
</protein>
<gene>
    <name evidence="2" type="ORF">GCM10009863_05490</name>
</gene>
<reference evidence="2 3" key="1">
    <citation type="journal article" date="2019" name="Int. J. Syst. Evol. Microbiol.">
        <title>The Global Catalogue of Microorganisms (GCM) 10K type strain sequencing project: providing services to taxonomists for standard genome sequencing and annotation.</title>
        <authorList>
            <consortium name="The Broad Institute Genomics Platform"/>
            <consortium name="The Broad Institute Genome Sequencing Center for Infectious Disease"/>
            <person name="Wu L."/>
            <person name="Ma J."/>
        </authorList>
    </citation>
    <scope>NUCLEOTIDE SEQUENCE [LARGE SCALE GENOMIC DNA]</scope>
    <source>
        <strain evidence="2 3">JCM 16373</strain>
    </source>
</reference>
<evidence type="ECO:0000313" key="3">
    <source>
        <dbReference type="Proteomes" id="UP001501447"/>
    </source>
</evidence>
<feature type="region of interest" description="Disordered" evidence="1">
    <location>
        <begin position="59"/>
        <end position="89"/>
    </location>
</feature>
<proteinExistence type="predicted"/>
<name>A0ABN3PNS6_9ACTN</name>
<comment type="caution">
    <text evidence="2">The sequence shown here is derived from an EMBL/GenBank/DDBJ whole genome shotgun (WGS) entry which is preliminary data.</text>
</comment>
<dbReference type="Proteomes" id="UP001501447">
    <property type="component" value="Unassembled WGS sequence"/>
</dbReference>
<accession>A0ABN3PNS6</accession>
<keyword evidence="3" id="KW-1185">Reference proteome</keyword>